<organism evidence="1 2">
    <name type="scientific">Nocardioides zeae</name>
    <dbReference type="NCBI Taxonomy" id="1457234"/>
    <lineage>
        <taxon>Bacteria</taxon>
        <taxon>Bacillati</taxon>
        <taxon>Actinomycetota</taxon>
        <taxon>Actinomycetes</taxon>
        <taxon>Propionibacteriales</taxon>
        <taxon>Nocardioidaceae</taxon>
        <taxon>Nocardioides</taxon>
    </lineage>
</organism>
<evidence type="ECO:0000313" key="1">
    <source>
        <dbReference type="EMBL" id="MDR6210996.1"/>
    </source>
</evidence>
<comment type="caution">
    <text evidence="1">The sequence shown here is derived from an EMBL/GenBank/DDBJ whole genome shotgun (WGS) entry which is preliminary data.</text>
</comment>
<dbReference type="EMBL" id="JAVIZJ010000007">
    <property type="protein sequence ID" value="MDR6210996.1"/>
    <property type="molecule type" value="Genomic_DNA"/>
</dbReference>
<sequence length="371" mass="38755">MTTVVARGDESIDGALSVMWRAVRVPFVVIVFAVIAVGFSPLAEPFAESAYLGGALLLPFFLFQIGLFCCQVSTKPGRRSWLVLGNGVGTFAATVIVFLVWSTPEGAILASALVYSGCGLFGIVRSSARGARIPPPSSGSEWKHHARRARSLYATNAVVYFVGVGDVLIASSLLSGPDAGLYALCKKFGQSLALPFLSSMPLALGILSRRSMLEKFRTCLYLLPVVSCVVLAVGIFETPVTAVLTWVAGASESLLFPVFIVLSAGFSAQYVRDLLVTLANSMSVYKAGLMASGGSALFLLFGSLLVSRTGVGPVGFACLVASSFLFGALIAGGAVSLSVSRRLGGPFGLRFGLATLASLMFPVLIIAVWGA</sequence>
<reference evidence="1" key="1">
    <citation type="submission" date="2023-08" db="EMBL/GenBank/DDBJ databases">
        <title>Functional and genomic diversity of the sorghum phyllosphere microbiome.</title>
        <authorList>
            <person name="Shade A."/>
        </authorList>
    </citation>
    <scope>NUCLEOTIDE SEQUENCE</scope>
    <source>
        <strain evidence="1">SORGH_AS_0885</strain>
    </source>
</reference>
<dbReference type="Proteomes" id="UP001261666">
    <property type="component" value="Unassembled WGS sequence"/>
</dbReference>
<gene>
    <name evidence="1" type="ORF">QE364_002715</name>
</gene>
<keyword evidence="2" id="KW-1185">Reference proteome</keyword>
<evidence type="ECO:0000313" key="2">
    <source>
        <dbReference type="Proteomes" id="UP001261666"/>
    </source>
</evidence>
<name>A0ACC6IJS3_9ACTN</name>
<protein>
    <submittedName>
        <fullName evidence="1">MFS family permease</fullName>
    </submittedName>
</protein>
<proteinExistence type="predicted"/>
<accession>A0ACC6IJS3</accession>